<dbReference type="InParanoid" id="A0A0D0DA42"/>
<proteinExistence type="predicted"/>
<dbReference type="EMBL" id="KN825558">
    <property type="protein sequence ID" value="KIK86108.1"/>
    <property type="molecule type" value="Genomic_DNA"/>
</dbReference>
<sequence>MSSDDLYPSSPALISRLAAWLTQVLVQHPARAALEQIDQASQPLVLVTSVLLACAVDPS</sequence>
<reference evidence="2" key="2">
    <citation type="submission" date="2015-01" db="EMBL/GenBank/DDBJ databases">
        <title>Evolutionary Origins and Diversification of the Mycorrhizal Mutualists.</title>
        <authorList>
            <consortium name="DOE Joint Genome Institute"/>
            <consortium name="Mycorrhizal Genomics Consortium"/>
            <person name="Kohler A."/>
            <person name="Kuo A."/>
            <person name="Nagy L.G."/>
            <person name="Floudas D."/>
            <person name="Copeland A."/>
            <person name="Barry K.W."/>
            <person name="Cichocki N."/>
            <person name="Veneault-Fourrey C."/>
            <person name="LaButti K."/>
            <person name="Lindquist E.A."/>
            <person name="Lipzen A."/>
            <person name="Lundell T."/>
            <person name="Morin E."/>
            <person name="Murat C."/>
            <person name="Riley R."/>
            <person name="Ohm R."/>
            <person name="Sun H."/>
            <person name="Tunlid A."/>
            <person name="Henrissat B."/>
            <person name="Grigoriev I.V."/>
            <person name="Hibbett D.S."/>
            <person name="Martin F."/>
        </authorList>
    </citation>
    <scope>NUCLEOTIDE SEQUENCE [LARGE SCALE GENOMIC DNA]</scope>
    <source>
        <strain evidence="2">Ve08.2h10</strain>
    </source>
</reference>
<evidence type="ECO:0000313" key="1">
    <source>
        <dbReference type="EMBL" id="KIK86108.1"/>
    </source>
</evidence>
<dbReference type="AlphaFoldDB" id="A0A0D0DA42"/>
<organism evidence="1 2">
    <name type="scientific">Paxillus rubicundulus Ve08.2h10</name>
    <dbReference type="NCBI Taxonomy" id="930991"/>
    <lineage>
        <taxon>Eukaryota</taxon>
        <taxon>Fungi</taxon>
        <taxon>Dikarya</taxon>
        <taxon>Basidiomycota</taxon>
        <taxon>Agaricomycotina</taxon>
        <taxon>Agaricomycetes</taxon>
        <taxon>Agaricomycetidae</taxon>
        <taxon>Boletales</taxon>
        <taxon>Paxilineae</taxon>
        <taxon>Paxillaceae</taxon>
        <taxon>Paxillus</taxon>
    </lineage>
</organism>
<dbReference type="HOGENOM" id="CLU_2961531_0_0_1"/>
<keyword evidence="2" id="KW-1185">Reference proteome</keyword>
<gene>
    <name evidence="1" type="ORF">PAXRUDRAFT_14489</name>
</gene>
<protein>
    <submittedName>
        <fullName evidence="1">Unplaced genomic scaffold scaffold_736, whole genome shotgun sequence</fullName>
    </submittedName>
</protein>
<accession>A0A0D0DA42</accession>
<evidence type="ECO:0000313" key="2">
    <source>
        <dbReference type="Proteomes" id="UP000054538"/>
    </source>
</evidence>
<name>A0A0D0DA42_9AGAM</name>
<reference evidence="1 2" key="1">
    <citation type="submission" date="2014-04" db="EMBL/GenBank/DDBJ databases">
        <authorList>
            <consortium name="DOE Joint Genome Institute"/>
            <person name="Kuo A."/>
            <person name="Kohler A."/>
            <person name="Jargeat P."/>
            <person name="Nagy L.G."/>
            <person name="Floudas D."/>
            <person name="Copeland A."/>
            <person name="Barry K.W."/>
            <person name="Cichocki N."/>
            <person name="Veneault-Fourrey C."/>
            <person name="LaButti K."/>
            <person name="Lindquist E.A."/>
            <person name="Lipzen A."/>
            <person name="Lundell T."/>
            <person name="Morin E."/>
            <person name="Murat C."/>
            <person name="Sun H."/>
            <person name="Tunlid A."/>
            <person name="Henrissat B."/>
            <person name="Grigoriev I.V."/>
            <person name="Hibbett D.S."/>
            <person name="Martin F."/>
            <person name="Nordberg H.P."/>
            <person name="Cantor M.N."/>
            <person name="Hua S.X."/>
        </authorList>
    </citation>
    <scope>NUCLEOTIDE SEQUENCE [LARGE SCALE GENOMIC DNA]</scope>
    <source>
        <strain evidence="1 2">Ve08.2h10</strain>
    </source>
</reference>
<dbReference type="Proteomes" id="UP000054538">
    <property type="component" value="Unassembled WGS sequence"/>
</dbReference>